<dbReference type="EMBL" id="AEEQ01000007">
    <property type="protein sequence ID" value="EFM42034.1"/>
    <property type="molecule type" value="Genomic_DNA"/>
</dbReference>
<dbReference type="SUPFAM" id="SSF51735">
    <property type="entry name" value="NAD(P)-binding Rossmann-fold domains"/>
    <property type="match status" value="1"/>
</dbReference>
<dbReference type="InterPro" id="IPR006140">
    <property type="entry name" value="D-isomer_DH_NAD-bd"/>
</dbReference>
<keyword evidence="1 4" id="KW-0560">Oxidoreductase</keyword>
<dbReference type="CDD" id="cd05300">
    <property type="entry name" value="2-Hacid_dh_1"/>
    <property type="match status" value="1"/>
</dbReference>
<comment type="caution">
    <text evidence="4">The sequence shown here is derived from an EMBL/GenBank/DDBJ whole genome shotgun (WGS) entry which is preliminary data.</text>
</comment>
<dbReference type="GO" id="GO:0051287">
    <property type="term" value="F:NAD binding"/>
    <property type="evidence" value="ECO:0007669"/>
    <property type="project" value="InterPro"/>
</dbReference>
<dbReference type="HOGENOM" id="CLU_019796_1_0_11"/>
<dbReference type="GO" id="GO:0033711">
    <property type="term" value="F:4-phosphoerythronate dehydrogenase activity"/>
    <property type="evidence" value="ECO:0007669"/>
    <property type="project" value="UniProtKB-EC"/>
</dbReference>
<dbReference type="SUPFAM" id="SSF52283">
    <property type="entry name" value="Formate/glycerate dehydrogenase catalytic domain-like"/>
    <property type="match status" value="1"/>
</dbReference>
<dbReference type="Pfam" id="PF02826">
    <property type="entry name" value="2-Hacid_dh_C"/>
    <property type="match status" value="1"/>
</dbReference>
<evidence type="ECO:0000313" key="4">
    <source>
        <dbReference type="EMBL" id="EFM42034.1"/>
    </source>
</evidence>
<gene>
    <name evidence="4" type="primary">pdxB</name>
    <name evidence="4" type="ORF">HMPREF0168_0517</name>
</gene>
<sequence length="378" mass="40926">MQPMLDVPNDGIETISLAANHNCQRAAQDRKMRLHLRRLSGAHSRVRTMGIENNHKLIVNCLPLTESEKAQFTRAARGVPQEFVGDSTQRGSMNWSARIPKEFRASVTAIIGNVPPEECSQCPRLEWLQTWSAGVDKYQRPGVLQPGSMLTNASGAYGQSVSEHMFAMMWALMKNLHVYACNQANADWTDAGRALSPSGMTALVIGTGDIGSHFARLCKSVGMETIGVRRNPSVEAEGIDHTIGFESLEQALPYADVVAMSVPSTPATHHLLNADRLALLKPEVLVLNAGRGDAIDSEALAAALAGNELRGAGLDVTEPEPLPADSPLWHEPRCLITPHVAGGNHLEVTERRIIAIALGNVRCYANGQSLDNRMPLKG</sequence>
<evidence type="ECO:0000256" key="1">
    <source>
        <dbReference type="ARBA" id="ARBA00023002"/>
    </source>
</evidence>
<proteinExistence type="predicted"/>
<evidence type="ECO:0000256" key="2">
    <source>
        <dbReference type="ARBA" id="ARBA00023027"/>
    </source>
</evidence>
<dbReference type="Proteomes" id="UP000003323">
    <property type="component" value="Unassembled WGS sequence"/>
</dbReference>
<feature type="domain" description="D-isomer specific 2-hydroxyacid dehydrogenase NAD-binding" evidence="3">
    <location>
        <begin position="166"/>
        <end position="341"/>
    </location>
</feature>
<name>E0Q5W0_9BIFI</name>
<dbReference type="PANTHER" id="PTHR43333:SF1">
    <property type="entry name" value="D-ISOMER SPECIFIC 2-HYDROXYACID DEHYDROGENASE NAD-BINDING DOMAIN-CONTAINING PROTEIN"/>
    <property type="match status" value="1"/>
</dbReference>
<dbReference type="PANTHER" id="PTHR43333">
    <property type="entry name" value="2-HACID_DH_C DOMAIN-CONTAINING PROTEIN"/>
    <property type="match status" value="1"/>
</dbReference>
<dbReference type="Gene3D" id="3.40.50.720">
    <property type="entry name" value="NAD(P)-binding Rossmann-like Domain"/>
    <property type="match status" value="2"/>
</dbReference>
<dbReference type="AlphaFoldDB" id="E0Q5W0"/>
<dbReference type="EC" id="1.1.1.290" evidence="4"/>
<protein>
    <submittedName>
        <fullName evidence="4">4-phosphoerythronate dehydrogenase</fullName>
        <ecNumber evidence="4">1.1.1.290</ecNumber>
    </submittedName>
</protein>
<organism evidence="4 5">
    <name type="scientific">Bifidobacterium dentium ATCC 27679</name>
    <dbReference type="NCBI Taxonomy" id="871562"/>
    <lineage>
        <taxon>Bacteria</taxon>
        <taxon>Bacillati</taxon>
        <taxon>Actinomycetota</taxon>
        <taxon>Actinomycetes</taxon>
        <taxon>Bifidobacteriales</taxon>
        <taxon>Bifidobacteriaceae</taxon>
        <taxon>Bifidobacterium</taxon>
    </lineage>
</organism>
<keyword evidence="2" id="KW-0520">NAD</keyword>
<evidence type="ECO:0000313" key="5">
    <source>
        <dbReference type="Proteomes" id="UP000003323"/>
    </source>
</evidence>
<evidence type="ECO:0000259" key="3">
    <source>
        <dbReference type="Pfam" id="PF02826"/>
    </source>
</evidence>
<reference evidence="4 5" key="1">
    <citation type="submission" date="2010-08" db="EMBL/GenBank/DDBJ databases">
        <authorList>
            <person name="Muzny D."/>
            <person name="Qin X."/>
            <person name="Deng J."/>
            <person name="Jiang H."/>
            <person name="Liu Y."/>
            <person name="Qu J."/>
            <person name="Song X.-Z."/>
            <person name="Zhang L."/>
            <person name="Thornton R."/>
            <person name="Coyle M."/>
            <person name="Francisco L."/>
            <person name="Jackson L."/>
            <person name="Javaid M."/>
            <person name="Korchina V."/>
            <person name="Kovar C."/>
            <person name="Mata R."/>
            <person name="Mathew T."/>
            <person name="Ngo R."/>
            <person name="Nguyen L."/>
            <person name="Nguyen N."/>
            <person name="Okwuonu G."/>
            <person name="Ongeri F."/>
            <person name="Pham C."/>
            <person name="Simmons D."/>
            <person name="Wilczek-Boney K."/>
            <person name="Hale W."/>
            <person name="Jakkamsetti A."/>
            <person name="Pham P."/>
            <person name="Ruth R."/>
            <person name="San Lucas F."/>
            <person name="Warren J."/>
            <person name="Zhang J."/>
            <person name="Zhao Z."/>
            <person name="Zhou C."/>
            <person name="Zhu D."/>
            <person name="Lee S."/>
            <person name="Bess C."/>
            <person name="Blankenburg K."/>
            <person name="Forbes L."/>
            <person name="Fu Q."/>
            <person name="Gubbala S."/>
            <person name="Hirani K."/>
            <person name="Jayaseelan J.C."/>
            <person name="Lara F."/>
            <person name="Munidasa M."/>
            <person name="Palculict T."/>
            <person name="Patil S."/>
            <person name="Pu L.-L."/>
            <person name="Saada N."/>
            <person name="Tang L."/>
            <person name="Weissenberger G."/>
            <person name="Zhu Y."/>
            <person name="Hemphill L."/>
            <person name="Shang Y."/>
            <person name="Youmans B."/>
            <person name="Ayvaz T."/>
            <person name="Ross M."/>
            <person name="Santibanez J."/>
            <person name="Aqrawi P."/>
            <person name="Gross S."/>
            <person name="Joshi V."/>
            <person name="Fowler G."/>
            <person name="Nazareth L."/>
            <person name="Reid J."/>
            <person name="Worley K."/>
            <person name="Petrosino J."/>
            <person name="Highlander S."/>
            <person name="Gibbs R."/>
        </authorList>
    </citation>
    <scope>NUCLEOTIDE SEQUENCE [LARGE SCALE GENOMIC DNA]</scope>
    <source>
        <strain evidence="4 5">ATCC 27679</strain>
    </source>
</reference>
<accession>E0Q5W0</accession>
<dbReference type="InterPro" id="IPR036291">
    <property type="entry name" value="NAD(P)-bd_dom_sf"/>
</dbReference>